<sequence length="304" mass="35258">MEDDAAFNSDLVLELLNSPSRTVFRTEEERHPWRGRRLGPFNRPLLRLLDRHSGSQPDENGRMRSRARPERLDTFISRQTSLNIHIDHGNWTPTPHISFTDSPDEVERLASLRGRRHRGPFTLTVIDPDERIRKGLPVLNVGREMEEYNVRDPYINVGYSHHYICLWEVTPGEVVGHWKWEAIVMNENWYEEIIIPAFSRAQQARAARNLLNLFDCLSLSNDPTDPSNLFHEERESPSEEKNSSRTSMTNLSMNTTIPKTHSTLSRISIGQGTADERKRLTSCDDMIKMREEIGKKQKVLHCLH</sequence>
<gene>
    <name evidence="3" type="ORF">PV06_00106</name>
</gene>
<feature type="compositionally biased region" description="Basic and acidic residues" evidence="1">
    <location>
        <begin position="230"/>
        <end position="243"/>
    </location>
</feature>
<dbReference type="Proteomes" id="UP000053342">
    <property type="component" value="Unassembled WGS sequence"/>
</dbReference>
<dbReference type="AlphaFoldDB" id="A0A0D2EHH2"/>
<dbReference type="HOGENOM" id="CLU_079676_0_0_1"/>
<dbReference type="RefSeq" id="XP_016267625.1">
    <property type="nucleotide sequence ID" value="XM_016400572.1"/>
</dbReference>
<proteinExistence type="predicted"/>
<evidence type="ECO:0000256" key="1">
    <source>
        <dbReference type="SAM" id="MobiDB-lite"/>
    </source>
</evidence>
<protein>
    <recommendedName>
        <fullName evidence="2">DUF7587 domain-containing protein</fullName>
    </recommendedName>
</protein>
<name>A0A0D2EHH2_9EURO</name>
<evidence type="ECO:0000313" key="4">
    <source>
        <dbReference type="Proteomes" id="UP000053342"/>
    </source>
</evidence>
<evidence type="ECO:0000259" key="2">
    <source>
        <dbReference type="Pfam" id="PF24494"/>
    </source>
</evidence>
<feature type="domain" description="DUF7587" evidence="2">
    <location>
        <begin position="69"/>
        <end position="182"/>
    </location>
</feature>
<accession>A0A0D2EHH2</accession>
<feature type="region of interest" description="Disordered" evidence="1">
    <location>
        <begin position="225"/>
        <end position="255"/>
    </location>
</feature>
<dbReference type="InterPro" id="IPR056009">
    <property type="entry name" value="DUF7587"/>
</dbReference>
<dbReference type="OrthoDB" id="3483554at2759"/>
<evidence type="ECO:0000313" key="3">
    <source>
        <dbReference type="EMBL" id="KIW47409.1"/>
    </source>
</evidence>
<feature type="compositionally biased region" description="Polar residues" evidence="1">
    <location>
        <begin position="244"/>
        <end position="255"/>
    </location>
</feature>
<keyword evidence="4" id="KW-1185">Reference proteome</keyword>
<dbReference type="GeneID" id="27352180"/>
<dbReference type="EMBL" id="KN847332">
    <property type="protein sequence ID" value="KIW47409.1"/>
    <property type="molecule type" value="Genomic_DNA"/>
</dbReference>
<organism evidence="3 4">
    <name type="scientific">Exophiala oligosperma</name>
    <dbReference type="NCBI Taxonomy" id="215243"/>
    <lineage>
        <taxon>Eukaryota</taxon>
        <taxon>Fungi</taxon>
        <taxon>Dikarya</taxon>
        <taxon>Ascomycota</taxon>
        <taxon>Pezizomycotina</taxon>
        <taxon>Eurotiomycetes</taxon>
        <taxon>Chaetothyriomycetidae</taxon>
        <taxon>Chaetothyriales</taxon>
        <taxon>Herpotrichiellaceae</taxon>
        <taxon>Exophiala</taxon>
    </lineage>
</organism>
<reference evidence="3 4" key="1">
    <citation type="submission" date="2015-01" db="EMBL/GenBank/DDBJ databases">
        <title>The Genome Sequence of Exophiala oligosperma CBS72588.</title>
        <authorList>
            <consortium name="The Broad Institute Genomics Platform"/>
            <person name="Cuomo C."/>
            <person name="de Hoog S."/>
            <person name="Gorbushina A."/>
            <person name="Stielow B."/>
            <person name="Teixiera M."/>
            <person name="Abouelleil A."/>
            <person name="Chapman S.B."/>
            <person name="Priest M."/>
            <person name="Young S.K."/>
            <person name="Wortman J."/>
            <person name="Nusbaum C."/>
            <person name="Birren B."/>
        </authorList>
    </citation>
    <scope>NUCLEOTIDE SEQUENCE [LARGE SCALE GENOMIC DNA]</scope>
    <source>
        <strain evidence="3 4">CBS 72588</strain>
    </source>
</reference>
<dbReference type="VEuPathDB" id="FungiDB:PV06_00106"/>
<dbReference type="Pfam" id="PF24494">
    <property type="entry name" value="DUF7587"/>
    <property type="match status" value="1"/>
</dbReference>